<reference evidence="1 2" key="1">
    <citation type="submission" date="2016-04" db="EMBL/GenBank/DDBJ databases">
        <title>Complete genome sequence of Dietzia lutea YIM 80766T, a strain isolated from desert soil in Egypt.</title>
        <authorList>
            <person name="Zhao J."/>
            <person name="Hu B."/>
            <person name="Geng S."/>
            <person name="Nie Y."/>
            <person name="Tang Y."/>
        </authorList>
    </citation>
    <scope>NUCLEOTIDE SEQUENCE [LARGE SCALE GENOMIC DNA]</scope>
    <source>
        <strain evidence="1 2">YIM 80766</strain>
    </source>
</reference>
<proteinExistence type="predicted"/>
<dbReference type="EMBL" id="CP015449">
    <property type="protein sequence ID" value="AWH91899.1"/>
    <property type="molecule type" value="Genomic_DNA"/>
</dbReference>
<dbReference type="AlphaFoldDB" id="A0A2S1R6I2"/>
<accession>A0A2S1R6I2</accession>
<dbReference type="SUPFAM" id="SSF140453">
    <property type="entry name" value="EsxAB dimer-like"/>
    <property type="match status" value="1"/>
</dbReference>
<dbReference type="InterPro" id="IPR036689">
    <property type="entry name" value="ESAT-6-like_sf"/>
</dbReference>
<dbReference type="KEGG" id="dlu:A6035_06690"/>
<keyword evidence="2" id="KW-1185">Reference proteome</keyword>
<gene>
    <name evidence="1" type="ORF">A6035_06690</name>
</gene>
<name>A0A2S1R6I2_9ACTN</name>
<dbReference type="Proteomes" id="UP000244928">
    <property type="component" value="Chromosome"/>
</dbReference>
<dbReference type="RefSeq" id="WP_108847159.1">
    <property type="nucleotide sequence ID" value="NZ_CP015449.1"/>
</dbReference>
<evidence type="ECO:0008006" key="3">
    <source>
        <dbReference type="Google" id="ProtNLM"/>
    </source>
</evidence>
<evidence type="ECO:0000313" key="1">
    <source>
        <dbReference type="EMBL" id="AWH91899.1"/>
    </source>
</evidence>
<protein>
    <recommendedName>
        <fullName evidence="3">ESX-1 secretion-associated protein</fullName>
    </recommendedName>
</protein>
<organism evidence="1 2">
    <name type="scientific">Dietzia lutea</name>
    <dbReference type="NCBI Taxonomy" id="546160"/>
    <lineage>
        <taxon>Bacteria</taxon>
        <taxon>Bacillati</taxon>
        <taxon>Actinomycetota</taxon>
        <taxon>Actinomycetes</taxon>
        <taxon>Mycobacteriales</taxon>
        <taxon>Dietziaceae</taxon>
        <taxon>Dietzia</taxon>
    </lineage>
</organism>
<dbReference type="OrthoDB" id="9885102at2"/>
<sequence length="97" mass="9867">MTGPLDVTPVELTDLARRVDGYGDQIGGITPEGDLTTLASGLRGSSVAAIASTLGARLSQSADRLSSDLSEEAGRLRTATGVIVMTDGENAAMFGGR</sequence>
<evidence type="ECO:0000313" key="2">
    <source>
        <dbReference type="Proteomes" id="UP000244928"/>
    </source>
</evidence>